<protein>
    <submittedName>
        <fullName evidence="1">DNA encapsidation protein</fullName>
    </submittedName>
</protein>
<dbReference type="Pfam" id="PF05894">
    <property type="entry name" value="Podovirus_Gp16"/>
    <property type="match status" value="1"/>
</dbReference>
<dbReference type="EMBL" id="BK016084">
    <property type="protein sequence ID" value="DAF93338.1"/>
    <property type="molecule type" value="Genomic_DNA"/>
</dbReference>
<reference evidence="1" key="1">
    <citation type="journal article" date="2021" name="Proc. Natl. Acad. Sci. U.S.A.">
        <title>A Catalog of Tens of Thousands of Viruses from Human Metagenomes Reveals Hidden Associations with Chronic Diseases.</title>
        <authorList>
            <person name="Tisza M.J."/>
            <person name="Buck C.B."/>
        </authorList>
    </citation>
    <scope>NUCLEOTIDE SEQUENCE</scope>
    <source>
        <strain evidence="1">CtnuR9</strain>
    </source>
</reference>
<proteinExistence type="predicted"/>
<accession>A0A8S5UG10</accession>
<evidence type="ECO:0000313" key="1">
    <source>
        <dbReference type="EMBL" id="DAF93338.1"/>
    </source>
</evidence>
<dbReference type="InterPro" id="IPR008784">
    <property type="entry name" value="Podovirus_Gp16"/>
</dbReference>
<name>A0A8S5UG10_9CAUD</name>
<organism evidence="1">
    <name type="scientific">Podoviridae sp. ctnuR9</name>
    <dbReference type="NCBI Taxonomy" id="2825276"/>
    <lineage>
        <taxon>Viruses</taxon>
        <taxon>Duplodnaviria</taxon>
        <taxon>Heunggongvirae</taxon>
        <taxon>Uroviricota</taxon>
        <taxon>Caudoviricetes</taxon>
    </lineage>
</organism>
<sequence length="357" mass="40786">MSGIPKWARWDPSALMGARCPVRLCTGPRSLGKTYAMKKVGIKRFLTKGETWAYVRYYDTMIDRILRSPEGFLSDIERNNEFPGQRFQMNGRMMQTAYQAQKDTGNIKWKPKWQNLGQMYALTSFDSLKGATTANNTLMVLDEFIKEKRVPPYPSGCVDMLMNMWETFDRRENRVILVGLANNADLVNPLFQAWGITPIPRGSSRYFKVGNSAVYYENAFNAEFEQYSATSNIGAFTAGSEYAEYAQQSEFTNMTGQFVKPRTKGCDCIIAIKFRGIPFAIWQDMHTGIVYVDRKPPSGKQVVVLTRHDMSPDTMLIERNAPLIKFAVRAYSHGDCYFDSDATREMWLDMLSMCGLR</sequence>